<evidence type="ECO:0000313" key="2">
    <source>
        <dbReference type="EMBL" id="MFC3810703.1"/>
    </source>
</evidence>
<dbReference type="Pfam" id="PF13585">
    <property type="entry name" value="CHU_C"/>
    <property type="match status" value="1"/>
</dbReference>
<dbReference type="RefSeq" id="WP_379837047.1">
    <property type="nucleotide sequence ID" value="NZ_JBHRYQ010000001.1"/>
</dbReference>
<keyword evidence="1" id="KW-0732">Signal</keyword>
<organism evidence="2 3">
    <name type="scientific">Lacihabitans lacunae</name>
    <dbReference type="NCBI Taxonomy" id="1028214"/>
    <lineage>
        <taxon>Bacteria</taxon>
        <taxon>Pseudomonadati</taxon>
        <taxon>Bacteroidota</taxon>
        <taxon>Cytophagia</taxon>
        <taxon>Cytophagales</taxon>
        <taxon>Leadbetterellaceae</taxon>
        <taxon>Lacihabitans</taxon>
    </lineage>
</organism>
<feature type="chain" id="PRO_5045730777" evidence="1">
    <location>
        <begin position="26"/>
        <end position="718"/>
    </location>
</feature>
<gene>
    <name evidence="2" type="ORF">ACFOOI_08560</name>
</gene>
<evidence type="ECO:0000313" key="3">
    <source>
        <dbReference type="Proteomes" id="UP001595616"/>
    </source>
</evidence>
<dbReference type="Proteomes" id="UP001595616">
    <property type="component" value="Unassembled WGS sequence"/>
</dbReference>
<feature type="signal peptide" evidence="1">
    <location>
        <begin position="1"/>
        <end position="25"/>
    </location>
</feature>
<evidence type="ECO:0000256" key="1">
    <source>
        <dbReference type="SAM" id="SignalP"/>
    </source>
</evidence>
<protein>
    <submittedName>
        <fullName evidence="2">Gliding motility-associated C-terminal domain-containing protein</fullName>
    </submittedName>
</protein>
<dbReference type="EMBL" id="JBHRYQ010000001">
    <property type="protein sequence ID" value="MFC3810703.1"/>
    <property type="molecule type" value="Genomic_DNA"/>
</dbReference>
<sequence length="718" mass="78567">MSYKNILNSIIGFTALMVCSHIVNAQYVTPPKPSICTPTGKPAGYIIAGKFSLTPGVACYDGSNPLSVEAEVIKDPNFNNIILDNPVLYTNIDNNFNLTTATGTPFPANKKLSVVPQIGINWYLVTGEKNGQKYLTCLTHKMFNTLAPKVTTKICPGQPAQITIEPAYENSYDRYQIDWGNGSFGPEINTASESLPITRVQSILLPSSTSQVTVTGRYNNGECQNSIKTFQAPAAGAQVPTLITTLEGKNLGESALITFKNSIPQPGKVFKIEGKVDDGLGGGTWSELADGVNETATLTGLDPTKRYCFRTKVINTCNTAEYSKNEICSINLKATLNSTTEADLRWNLPTSPAGIPLTLKLQKDQDGCTTCGSSPPLATKTTLNYTDKFINCTNKYKYFISATYQNIALGTTSYPIKVISPQITVDPKSMATSIKPDYLFNVSYDIINDKDVKAIINIPTSSSTGANKYTFFRAENNSQNFIQLTTTNVNSYLDVSITDTEKAYCYKYKIEDQCGITSDFSDPACTILLTSQTKNFVNWTPYEIPASMFTSATPQTYDVELFDEDVNAFVVKGITGDLIYDIAKIIELSKFSEVKFRVRGVQYYDTKYGSNQQTYSYSNTITVKVPPGIFAPNAFTPNGDGNNETFKIYTKFLASGSYTIYDRWGGTIFNANALTDEWDGSEKNGVNKAPAGVYNYVIKATSDTGDAVKLAGSLLLLR</sequence>
<proteinExistence type="predicted"/>
<reference evidence="3" key="1">
    <citation type="journal article" date="2019" name="Int. J. Syst. Evol. Microbiol.">
        <title>The Global Catalogue of Microorganisms (GCM) 10K type strain sequencing project: providing services to taxonomists for standard genome sequencing and annotation.</title>
        <authorList>
            <consortium name="The Broad Institute Genomics Platform"/>
            <consortium name="The Broad Institute Genome Sequencing Center for Infectious Disease"/>
            <person name="Wu L."/>
            <person name="Ma J."/>
        </authorList>
    </citation>
    <scope>NUCLEOTIDE SEQUENCE [LARGE SCALE GENOMIC DNA]</scope>
    <source>
        <strain evidence="3">CECT 7956</strain>
    </source>
</reference>
<name>A0ABV7YXN4_9BACT</name>
<dbReference type="SUPFAM" id="SSF49265">
    <property type="entry name" value="Fibronectin type III"/>
    <property type="match status" value="1"/>
</dbReference>
<dbReference type="NCBIfam" id="TIGR04131">
    <property type="entry name" value="Bac_Flav_CTERM"/>
    <property type="match status" value="1"/>
</dbReference>
<accession>A0ABV7YXN4</accession>
<keyword evidence="3" id="KW-1185">Reference proteome</keyword>
<dbReference type="InterPro" id="IPR026341">
    <property type="entry name" value="T9SS_type_B"/>
</dbReference>
<comment type="caution">
    <text evidence="2">The sequence shown here is derived from an EMBL/GenBank/DDBJ whole genome shotgun (WGS) entry which is preliminary data.</text>
</comment>
<dbReference type="InterPro" id="IPR036116">
    <property type="entry name" value="FN3_sf"/>
</dbReference>